<feature type="compositionally biased region" description="Low complexity" evidence="8">
    <location>
        <begin position="271"/>
        <end position="281"/>
    </location>
</feature>
<feature type="compositionally biased region" description="Low complexity" evidence="8">
    <location>
        <begin position="420"/>
        <end position="459"/>
    </location>
</feature>
<feature type="compositionally biased region" description="Polar residues" evidence="8">
    <location>
        <begin position="410"/>
        <end position="419"/>
    </location>
</feature>
<gene>
    <name evidence="9" type="ORF">SISSUDRAFT_1020359</name>
</gene>
<dbReference type="GO" id="GO:0043488">
    <property type="term" value="P:regulation of mRNA stability"/>
    <property type="evidence" value="ECO:0007669"/>
    <property type="project" value="InterPro"/>
</dbReference>
<keyword evidence="5" id="KW-0863">Zinc-finger</keyword>
<keyword evidence="4" id="KW-0677">Repeat</keyword>
<evidence type="ECO:0000256" key="8">
    <source>
        <dbReference type="SAM" id="MobiDB-lite"/>
    </source>
</evidence>
<evidence type="ECO:0000256" key="7">
    <source>
        <dbReference type="ARBA" id="ARBA00023242"/>
    </source>
</evidence>
<keyword evidence="3" id="KW-0479">Metal-binding</keyword>
<comment type="subcellular location">
    <subcellularLocation>
        <location evidence="1">Nucleus</location>
    </subcellularLocation>
</comment>
<name>A0A166E8T4_9AGAM</name>
<evidence type="ECO:0000256" key="2">
    <source>
        <dbReference type="ARBA" id="ARBA00008423"/>
    </source>
</evidence>
<dbReference type="EMBL" id="KV428048">
    <property type="protein sequence ID" value="KZT39321.1"/>
    <property type="molecule type" value="Genomic_DNA"/>
</dbReference>
<evidence type="ECO:0000313" key="10">
    <source>
        <dbReference type="Proteomes" id="UP000076798"/>
    </source>
</evidence>
<comment type="similarity">
    <text evidence="2">Belongs to the ZC3H14 family.</text>
</comment>
<accession>A0A166E8T4</accession>
<feature type="compositionally biased region" description="Low complexity" evidence="8">
    <location>
        <begin position="491"/>
        <end position="501"/>
    </location>
</feature>
<evidence type="ECO:0000256" key="6">
    <source>
        <dbReference type="ARBA" id="ARBA00022833"/>
    </source>
</evidence>
<evidence type="ECO:0000256" key="5">
    <source>
        <dbReference type="ARBA" id="ARBA00022771"/>
    </source>
</evidence>
<feature type="compositionally biased region" description="Low complexity" evidence="8">
    <location>
        <begin position="299"/>
        <end position="312"/>
    </location>
</feature>
<evidence type="ECO:0008006" key="11">
    <source>
        <dbReference type="Google" id="ProtNLM"/>
    </source>
</evidence>
<feature type="compositionally biased region" description="Polar residues" evidence="8">
    <location>
        <begin position="321"/>
        <end position="334"/>
    </location>
</feature>
<dbReference type="Pfam" id="PF14608">
    <property type="entry name" value="zf-CCCH_2"/>
    <property type="match status" value="3"/>
</dbReference>
<protein>
    <recommendedName>
        <fullName evidence="11">C3H1-type domain-containing protein</fullName>
    </recommendedName>
</protein>
<feature type="compositionally biased region" description="Low complexity" evidence="8">
    <location>
        <begin position="119"/>
        <end position="130"/>
    </location>
</feature>
<dbReference type="InterPro" id="IPR040366">
    <property type="entry name" value="Nab2/ZC3H14"/>
</dbReference>
<dbReference type="Gene3D" id="4.10.1000.40">
    <property type="match status" value="2"/>
</dbReference>
<dbReference type="InterPro" id="IPR043094">
    <property type="entry name" value="Nab2/ZC3H14_N_sf"/>
</dbReference>
<feature type="compositionally biased region" description="Gly residues" evidence="8">
    <location>
        <begin position="177"/>
        <end position="186"/>
    </location>
</feature>
<dbReference type="Proteomes" id="UP000076798">
    <property type="component" value="Unassembled WGS sequence"/>
</dbReference>
<feature type="compositionally biased region" description="Polar residues" evidence="8">
    <location>
        <begin position="502"/>
        <end position="519"/>
    </location>
</feature>
<feature type="region of interest" description="Disordered" evidence="8">
    <location>
        <begin position="271"/>
        <end position="342"/>
    </location>
</feature>
<evidence type="ECO:0000256" key="3">
    <source>
        <dbReference type="ARBA" id="ARBA00022723"/>
    </source>
</evidence>
<dbReference type="AlphaFoldDB" id="A0A166E8T4"/>
<keyword evidence="10" id="KW-1185">Reference proteome</keyword>
<feature type="region of interest" description="Disordered" evidence="8">
    <location>
        <begin position="482"/>
        <end position="524"/>
    </location>
</feature>
<dbReference type="Gene3D" id="1.10.340.40">
    <property type="entry name" value="Nuclear abundant poly(A) RNA-bind protein 2, N-terminal domain"/>
    <property type="match status" value="1"/>
</dbReference>
<dbReference type="PANTHER" id="PTHR14738">
    <property type="entry name" value="ZINC FINGER CCCH DOMAIN-CONTAINING PROTEIN 14"/>
    <property type="match status" value="1"/>
</dbReference>
<feature type="compositionally biased region" description="Polar residues" evidence="8">
    <location>
        <begin position="97"/>
        <end position="118"/>
    </location>
</feature>
<feature type="compositionally biased region" description="Basic and acidic residues" evidence="8">
    <location>
        <begin position="140"/>
        <end position="155"/>
    </location>
</feature>
<feature type="compositionally biased region" description="Acidic residues" evidence="8">
    <location>
        <begin position="623"/>
        <end position="636"/>
    </location>
</feature>
<proteinExistence type="inferred from homology"/>
<evidence type="ECO:0000313" key="9">
    <source>
        <dbReference type="EMBL" id="KZT39321.1"/>
    </source>
</evidence>
<evidence type="ECO:0000256" key="4">
    <source>
        <dbReference type="ARBA" id="ARBA00022737"/>
    </source>
</evidence>
<dbReference type="GO" id="GO:0008143">
    <property type="term" value="F:poly(A) binding"/>
    <property type="evidence" value="ECO:0007669"/>
    <property type="project" value="InterPro"/>
</dbReference>
<keyword evidence="6" id="KW-0862">Zinc</keyword>
<organism evidence="9 10">
    <name type="scientific">Sistotremastrum suecicum HHB10207 ss-3</name>
    <dbReference type="NCBI Taxonomy" id="1314776"/>
    <lineage>
        <taxon>Eukaryota</taxon>
        <taxon>Fungi</taxon>
        <taxon>Dikarya</taxon>
        <taxon>Basidiomycota</taxon>
        <taxon>Agaricomycotina</taxon>
        <taxon>Agaricomycetes</taxon>
        <taxon>Sistotremastrales</taxon>
        <taxon>Sistotremastraceae</taxon>
        <taxon>Sistotremastrum</taxon>
    </lineage>
</organism>
<feature type="compositionally biased region" description="Basic and acidic residues" evidence="8">
    <location>
        <begin position="609"/>
        <end position="622"/>
    </location>
</feature>
<dbReference type="PANTHER" id="PTHR14738:SF29">
    <property type="entry name" value="ZINC FINGER CCCH DOMAIN-CONTAINING PROTEIN 14"/>
    <property type="match status" value="1"/>
</dbReference>
<dbReference type="GO" id="GO:0005634">
    <property type="term" value="C:nucleus"/>
    <property type="evidence" value="ECO:0007669"/>
    <property type="project" value="UniProtKB-SubCell"/>
</dbReference>
<feature type="region of interest" description="Disordered" evidence="8">
    <location>
        <begin position="410"/>
        <end position="464"/>
    </location>
</feature>
<dbReference type="OrthoDB" id="438553at2759"/>
<reference evidence="9 10" key="1">
    <citation type="journal article" date="2016" name="Mol. Biol. Evol.">
        <title>Comparative Genomics of Early-Diverging Mushroom-Forming Fungi Provides Insights into the Origins of Lignocellulose Decay Capabilities.</title>
        <authorList>
            <person name="Nagy L.G."/>
            <person name="Riley R."/>
            <person name="Tritt A."/>
            <person name="Adam C."/>
            <person name="Daum C."/>
            <person name="Floudas D."/>
            <person name="Sun H."/>
            <person name="Yadav J.S."/>
            <person name="Pangilinan J."/>
            <person name="Larsson K.H."/>
            <person name="Matsuura K."/>
            <person name="Barry K."/>
            <person name="Labutti K."/>
            <person name="Kuo R."/>
            <person name="Ohm R.A."/>
            <person name="Bhattacharya S.S."/>
            <person name="Shirouzu T."/>
            <person name="Yoshinaga Y."/>
            <person name="Martin F.M."/>
            <person name="Grigoriev I.V."/>
            <person name="Hibbett D.S."/>
        </authorList>
    </citation>
    <scope>NUCLEOTIDE SEQUENCE [LARGE SCALE GENOMIC DNA]</scope>
    <source>
        <strain evidence="9 10">HHB10207 ss-3</strain>
    </source>
</reference>
<evidence type="ECO:0000256" key="1">
    <source>
        <dbReference type="ARBA" id="ARBA00004123"/>
    </source>
</evidence>
<feature type="compositionally biased region" description="Low complexity" evidence="8">
    <location>
        <begin position="79"/>
        <end position="96"/>
    </location>
</feature>
<feature type="compositionally biased region" description="Low complexity" evidence="8">
    <location>
        <begin position="585"/>
        <end position="608"/>
    </location>
</feature>
<sequence>MADEPLIMGTERAQIFQSNIQDELARRGYDADQVMAEYIAIMVINQKTADQINAELTDLIGPTYDPEFTTWLFTAARPPTATAPAPEASRPATSPTIQQSRIVSQAVSQATQPIPTHTSSPSGKRSASPSGIGGGPGKLRRVDAPDRPRAMRDTDAEGPSSAPVKTTGKSLLERVGGRQGYNNGGERGGRHGGFNRHHNNQNTPALSPNAMPFVPGGMGPEMPFNPMAAGPGMMDPAAQMAMMMNLNPMALQEMMGANLAMMQQMSNMMGMMQMQQQQQQQSPPLPTPSNAPGQTPVPNGTANGAANANGGARLVHPRPQPHTSRPTATHQPQVPVTIPSRPPSPSLCKFATTCTNSHCRFTHPSPVATPESGVVLSSEICDKGRGGSECNDKDCTKSHVGPAVIRAAKATSNNAPSTLPSATPSGAPLTSTSTPASTKPTAAASANATSSSAPSTSAPNQHSQTPCKFGINCTRPNCHFSHPPGHPLHRPSSSSIPSTSTQFTKSSLNSALQSGNPSQRGPCRYGSNCTRPDCQFSHPPGRTLPNQFHKGLDVGTKASDAWQPAPHRSVVFNKPVKKAVAPAAGGASGTASVAGTGSAATAGGAAPGAEKDKDGLEGSDRDADGEEDEAEVEGVVDVEATPVITV</sequence>
<feature type="region of interest" description="Disordered" evidence="8">
    <location>
        <begin position="79"/>
        <end position="196"/>
    </location>
</feature>
<keyword evidence="7" id="KW-0539">Nucleus</keyword>
<dbReference type="GO" id="GO:0008270">
    <property type="term" value="F:zinc ion binding"/>
    <property type="evidence" value="ECO:0007669"/>
    <property type="project" value="UniProtKB-KW"/>
</dbReference>
<feature type="region of interest" description="Disordered" evidence="8">
    <location>
        <begin position="585"/>
        <end position="646"/>
    </location>
</feature>
<dbReference type="GO" id="GO:0005737">
    <property type="term" value="C:cytoplasm"/>
    <property type="evidence" value="ECO:0007669"/>
    <property type="project" value="TreeGrafter"/>
</dbReference>
<dbReference type="STRING" id="1314776.A0A166E8T4"/>